<dbReference type="EMBL" id="CM042885">
    <property type="protein sequence ID" value="KAI4364837.1"/>
    <property type="molecule type" value="Genomic_DNA"/>
</dbReference>
<reference evidence="2" key="1">
    <citation type="journal article" date="2023" name="Front. Plant Sci.">
        <title>Chromosomal-level genome assembly of Melastoma candidum provides insights into trichome evolution.</title>
        <authorList>
            <person name="Zhong Y."/>
            <person name="Wu W."/>
            <person name="Sun C."/>
            <person name="Zou P."/>
            <person name="Liu Y."/>
            <person name="Dai S."/>
            <person name="Zhou R."/>
        </authorList>
    </citation>
    <scope>NUCLEOTIDE SEQUENCE [LARGE SCALE GENOMIC DNA]</scope>
</reference>
<comment type="caution">
    <text evidence="1">The sequence shown here is derived from an EMBL/GenBank/DDBJ whole genome shotgun (WGS) entry which is preliminary data.</text>
</comment>
<evidence type="ECO:0000313" key="2">
    <source>
        <dbReference type="Proteomes" id="UP001057402"/>
    </source>
</evidence>
<keyword evidence="2" id="KW-1185">Reference proteome</keyword>
<sequence>MSSSTSSTSTSSASAPCSSDHVSETLRFIKQHLLGDSSPVSHPPRHPFHRPVTRCSAEYEYHLTCHKTGGDDDDDAVPCLPAKSEGDRNRKRPRSGCDDLKISIPDNKVEWLRFAEDVGKVAEEACPDRSGDRRHYRGVRMRPWGKFAAEIRDPNKKGSRMWLGTYDTAVEAARAYDRAAFRLRGSKAILNFPLEAGKLRTPLPTGKSHDGAGKRRRMEAGGEAEKDIRPLTLSSWAESWSEHDVKTGMFDVPLPSPNPSVGFARLMVV</sequence>
<proteinExistence type="predicted"/>
<name>A0ACB9QHB7_9MYRT</name>
<gene>
    <name evidence="1" type="ORF">MLD38_020876</name>
</gene>
<accession>A0ACB9QHB7</accession>
<protein>
    <submittedName>
        <fullName evidence="1">Uncharacterized protein</fullName>
    </submittedName>
</protein>
<organism evidence="1 2">
    <name type="scientific">Melastoma candidum</name>
    <dbReference type="NCBI Taxonomy" id="119954"/>
    <lineage>
        <taxon>Eukaryota</taxon>
        <taxon>Viridiplantae</taxon>
        <taxon>Streptophyta</taxon>
        <taxon>Embryophyta</taxon>
        <taxon>Tracheophyta</taxon>
        <taxon>Spermatophyta</taxon>
        <taxon>Magnoliopsida</taxon>
        <taxon>eudicotyledons</taxon>
        <taxon>Gunneridae</taxon>
        <taxon>Pentapetalae</taxon>
        <taxon>rosids</taxon>
        <taxon>malvids</taxon>
        <taxon>Myrtales</taxon>
        <taxon>Melastomataceae</taxon>
        <taxon>Melastomatoideae</taxon>
        <taxon>Melastomateae</taxon>
        <taxon>Melastoma</taxon>
    </lineage>
</organism>
<evidence type="ECO:0000313" key="1">
    <source>
        <dbReference type="EMBL" id="KAI4364837.1"/>
    </source>
</evidence>
<dbReference type="Proteomes" id="UP001057402">
    <property type="component" value="Chromosome 6"/>
</dbReference>